<sequence length="271" mass="32192">MTWEKLISFSLEVAIRYFVIAGLAFLIFYVLFSKKLGGRKIQSKKQKVSDYKRDIFYSIIAILIFGAQPVIFLENDAIRPYTTLYTDISQYGWVYFFLAFPIMFFVHDTYFYWTHRIMHHPKLFKWFHLIHHKTTNPSPWTAYAFHPLEALVESGIFIIFIFCMPVHVAHLSVFFFLMFVYNVYGHLGYELYPAGLHKTKIGKWVNTSVAHNQHHQFFTGNYGLYFLFWDRWMGTLRANYDEKFESRVIKAPEADTVVEQELVETIVAHEK</sequence>
<feature type="transmembrane region" description="Helical" evidence="5">
    <location>
        <begin position="156"/>
        <end position="181"/>
    </location>
</feature>
<dbReference type="GO" id="GO:0016020">
    <property type="term" value="C:membrane"/>
    <property type="evidence" value="ECO:0007669"/>
    <property type="project" value="UniProtKB-SubCell"/>
</dbReference>
<evidence type="ECO:0000256" key="5">
    <source>
        <dbReference type="SAM" id="Phobius"/>
    </source>
</evidence>
<dbReference type="PANTHER" id="PTHR11863">
    <property type="entry name" value="STEROL DESATURASE"/>
    <property type="match status" value="1"/>
</dbReference>
<keyword evidence="2 5" id="KW-0812">Transmembrane</keyword>
<dbReference type="GO" id="GO:0008610">
    <property type="term" value="P:lipid biosynthetic process"/>
    <property type="evidence" value="ECO:0007669"/>
    <property type="project" value="InterPro"/>
</dbReference>
<dbReference type="OrthoDB" id="9770329at2"/>
<dbReference type="Pfam" id="PF04116">
    <property type="entry name" value="FA_hydroxylase"/>
    <property type="match status" value="1"/>
</dbReference>
<dbReference type="GO" id="GO:0016491">
    <property type="term" value="F:oxidoreductase activity"/>
    <property type="evidence" value="ECO:0007669"/>
    <property type="project" value="InterPro"/>
</dbReference>
<feature type="domain" description="Fatty acid hydroxylase" evidence="6">
    <location>
        <begin position="101"/>
        <end position="235"/>
    </location>
</feature>
<name>A0A286AF00_9SPHI</name>
<reference evidence="8" key="1">
    <citation type="submission" date="2017-09" db="EMBL/GenBank/DDBJ databases">
        <authorList>
            <person name="Varghese N."/>
            <person name="Submissions S."/>
        </authorList>
    </citation>
    <scope>NUCLEOTIDE SEQUENCE [LARGE SCALE GENOMIC DNA]</scope>
    <source>
        <strain evidence="8">CGMCC 1.12803</strain>
    </source>
</reference>
<dbReference type="GO" id="GO:0005506">
    <property type="term" value="F:iron ion binding"/>
    <property type="evidence" value="ECO:0007669"/>
    <property type="project" value="InterPro"/>
</dbReference>
<evidence type="ECO:0000256" key="3">
    <source>
        <dbReference type="ARBA" id="ARBA00022989"/>
    </source>
</evidence>
<keyword evidence="8" id="KW-1185">Reference proteome</keyword>
<evidence type="ECO:0000313" key="7">
    <source>
        <dbReference type="EMBL" id="SOD20484.1"/>
    </source>
</evidence>
<keyword evidence="3 5" id="KW-1133">Transmembrane helix</keyword>
<feature type="transmembrane region" description="Helical" evidence="5">
    <location>
        <begin position="54"/>
        <end position="73"/>
    </location>
</feature>
<evidence type="ECO:0000256" key="4">
    <source>
        <dbReference type="ARBA" id="ARBA00023136"/>
    </source>
</evidence>
<proteinExistence type="predicted"/>
<organism evidence="7 8">
    <name type="scientific">Pedobacter xixiisoli</name>
    <dbReference type="NCBI Taxonomy" id="1476464"/>
    <lineage>
        <taxon>Bacteria</taxon>
        <taxon>Pseudomonadati</taxon>
        <taxon>Bacteroidota</taxon>
        <taxon>Sphingobacteriia</taxon>
        <taxon>Sphingobacteriales</taxon>
        <taxon>Sphingobacteriaceae</taxon>
        <taxon>Pedobacter</taxon>
    </lineage>
</organism>
<dbReference type="RefSeq" id="WP_097133986.1">
    <property type="nucleotide sequence ID" value="NZ_OCMT01000005.1"/>
</dbReference>
<protein>
    <submittedName>
        <fullName evidence="7">C-5 sterol desaturase</fullName>
    </submittedName>
</protein>
<feature type="transmembrane region" description="Helical" evidence="5">
    <location>
        <begin position="93"/>
        <end position="113"/>
    </location>
</feature>
<evidence type="ECO:0000256" key="1">
    <source>
        <dbReference type="ARBA" id="ARBA00004370"/>
    </source>
</evidence>
<accession>A0A286AF00</accession>
<evidence type="ECO:0000313" key="8">
    <source>
        <dbReference type="Proteomes" id="UP000219281"/>
    </source>
</evidence>
<evidence type="ECO:0000259" key="6">
    <source>
        <dbReference type="Pfam" id="PF04116"/>
    </source>
</evidence>
<dbReference type="AlphaFoldDB" id="A0A286AF00"/>
<feature type="transmembrane region" description="Helical" evidence="5">
    <location>
        <begin position="14"/>
        <end position="33"/>
    </location>
</feature>
<dbReference type="EMBL" id="OCMT01000005">
    <property type="protein sequence ID" value="SOD20484.1"/>
    <property type="molecule type" value="Genomic_DNA"/>
</dbReference>
<dbReference type="Proteomes" id="UP000219281">
    <property type="component" value="Unassembled WGS sequence"/>
</dbReference>
<dbReference type="InterPro" id="IPR006694">
    <property type="entry name" value="Fatty_acid_hydroxylase"/>
</dbReference>
<dbReference type="InterPro" id="IPR050307">
    <property type="entry name" value="Sterol_Desaturase_Related"/>
</dbReference>
<keyword evidence="4 5" id="KW-0472">Membrane</keyword>
<evidence type="ECO:0000256" key="2">
    <source>
        <dbReference type="ARBA" id="ARBA00022692"/>
    </source>
</evidence>
<comment type="subcellular location">
    <subcellularLocation>
        <location evidence="1">Membrane</location>
    </subcellularLocation>
</comment>
<gene>
    <name evidence="7" type="ORF">SAMN06297358_4207</name>
</gene>